<feature type="binding site" evidence="4">
    <location>
        <position position="162"/>
    </location>
    <ligand>
        <name>NAD(+)</name>
        <dbReference type="ChEBI" id="CHEBI:57540"/>
    </ligand>
</feature>
<feature type="binding site" evidence="3">
    <location>
        <position position="307"/>
    </location>
    <ligand>
        <name>glycerol</name>
        <dbReference type="ChEBI" id="CHEBI:17754"/>
    </ligand>
</feature>
<keyword evidence="2" id="KW-0560">Oxidoreductase</keyword>
<evidence type="ECO:0000256" key="1">
    <source>
        <dbReference type="ARBA" id="ARBA00022723"/>
    </source>
</evidence>
<feature type="binding site" evidence="3">
    <location>
        <position position="290"/>
    </location>
    <ligand>
        <name>glycerol</name>
        <dbReference type="ChEBI" id="CHEBI:17754"/>
    </ligand>
</feature>
<dbReference type="Gene3D" id="3.40.50.1970">
    <property type="match status" value="1"/>
</dbReference>
<gene>
    <name evidence="6" type="ORF">FPZ44_23110</name>
</gene>
<evidence type="ECO:0000259" key="5">
    <source>
        <dbReference type="Pfam" id="PF00465"/>
    </source>
</evidence>
<name>A0A559IGZ6_9BACL</name>
<organism evidence="6 7">
    <name type="scientific">Paenibacillus agilis</name>
    <dbReference type="NCBI Taxonomy" id="3020863"/>
    <lineage>
        <taxon>Bacteria</taxon>
        <taxon>Bacillati</taxon>
        <taxon>Bacillota</taxon>
        <taxon>Bacilli</taxon>
        <taxon>Bacillales</taxon>
        <taxon>Paenibacillaceae</taxon>
        <taxon>Paenibacillus</taxon>
    </lineage>
</organism>
<comment type="cofactor">
    <cofactor evidence="3">
        <name>Zn(2+)</name>
        <dbReference type="ChEBI" id="CHEBI:29105"/>
    </cofactor>
    <text evidence="3">Binds 1 zinc ion per subunit.</text>
</comment>
<feature type="binding site" evidence="4">
    <location>
        <position position="160"/>
    </location>
    <ligand>
        <name>NAD(+)</name>
        <dbReference type="ChEBI" id="CHEBI:57540"/>
    </ligand>
</feature>
<comment type="caution">
    <text evidence="6">The sequence shown here is derived from an EMBL/GenBank/DDBJ whole genome shotgun (WGS) entry which is preliminary data.</text>
</comment>
<dbReference type="GO" id="GO:0016614">
    <property type="term" value="F:oxidoreductase activity, acting on CH-OH group of donors"/>
    <property type="evidence" value="ECO:0007669"/>
    <property type="project" value="InterPro"/>
</dbReference>
<dbReference type="AlphaFoldDB" id="A0A559IGZ6"/>
<proteinExistence type="predicted"/>
<sequence length="404" mass="44560">MDQRIVVRGAPALYYCEDGILSRLESLLQPYSFRRVLVIHGDRSLQAAQPYLPQLKQTEEHNQDQELQRAFEHGLSEELIDELVKEGDDPSLSLIYVRYQGECTLAEASRLAQAARNERADVIVAIGGGKVLDVAKAAACEAKLEVIMVPTLASNCAAWTPLSVFYNEQGQFTHYTIFPKSSLMILVEPRISLEAPVDYLRAGIADTLAKWYEADALIRKLEAPVAAVQIAHLTARLCQSVLLEHGWQSIADAKRGELSFAFVKVLETIIMTGGMVGGFGDHLGRIAGAHSVHNGLTVAPSTHHLLHGDKVAYGILVQLVLEGNLAEVEKLLPYYQSMNLPYQLSHLGLSVQDELLLRQVASGTTSPQESIHLMGDRITAERVYEAILRLEQVSQHFDSESDGE</sequence>
<dbReference type="GO" id="GO:0046872">
    <property type="term" value="F:metal ion binding"/>
    <property type="evidence" value="ECO:0007669"/>
    <property type="project" value="UniProtKB-KW"/>
</dbReference>
<dbReference type="InterPro" id="IPR001670">
    <property type="entry name" value="ADH_Fe/GldA"/>
</dbReference>
<feature type="binding site" evidence="3">
    <location>
        <position position="206"/>
    </location>
    <ligand>
        <name>glycerol</name>
        <dbReference type="ChEBI" id="CHEBI:17754"/>
    </ligand>
</feature>
<evidence type="ECO:0000256" key="2">
    <source>
        <dbReference type="ARBA" id="ARBA00023002"/>
    </source>
</evidence>
<keyword evidence="7" id="KW-1185">Reference proteome</keyword>
<reference evidence="6 7" key="1">
    <citation type="submission" date="2019-07" db="EMBL/GenBank/DDBJ databases">
        <authorList>
            <person name="Kim J."/>
        </authorList>
    </citation>
    <scope>NUCLEOTIDE SEQUENCE [LARGE SCALE GENOMIC DNA]</scope>
    <source>
        <strain evidence="6 7">N4</strain>
    </source>
</reference>
<evidence type="ECO:0000313" key="6">
    <source>
        <dbReference type="EMBL" id="TVX86911.1"/>
    </source>
</evidence>
<keyword evidence="1 3" id="KW-0479">Metal-binding</keyword>
<feature type="binding site" evidence="4">
    <location>
        <position position="166"/>
    </location>
    <ligand>
        <name>NAD(+)</name>
        <dbReference type="ChEBI" id="CHEBI:57540"/>
    </ligand>
</feature>
<dbReference type="Pfam" id="PF00465">
    <property type="entry name" value="Fe-ADH"/>
    <property type="match status" value="1"/>
</dbReference>
<dbReference type="SUPFAM" id="SSF56796">
    <property type="entry name" value="Dehydroquinate synthase-like"/>
    <property type="match status" value="1"/>
</dbReference>
<protein>
    <submittedName>
        <fullName evidence="6">Iron-containing alcohol dehydrogenase family protein</fullName>
    </submittedName>
</protein>
<dbReference type="PIRSF" id="PIRSF000112">
    <property type="entry name" value="Glycerol_dehydrogenase"/>
    <property type="match status" value="1"/>
</dbReference>
<dbReference type="Proteomes" id="UP000318102">
    <property type="component" value="Unassembled WGS sequence"/>
</dbReference>
<dbReference type="PANTHER" id="PTHR43616">
    <property type="entry name" value="GLYCEROL DEHYDROGENASE"/>
    <property type="match status" value="1"/>
</dbReference>
<evidence type="ECO:0000256" key="4">
    <source>
        <dbReference type="PIRSR" id="PIRSR000112-3"/>
    </source>
</evidence>
<keyword evidence="3" id="KW-0862">Zinc</keyword>
<evidence type="ECO:0000313" key="7">
    <source>
        <dbReference type="Proteomes" id="UP000318102"/>
    </source>
</evidence>
<dbReference type="CDD" id="cd08172">
    <property type="entry name" value="GlyDH-like"/>
    <property type="match status" value="1"/>
</dbReference>
<accession>A0A559IGZ6</accession>
<dbReference type="EMBL" id="VNJK01000005">
    <property type="protein sequence ID" value="TVX86911.1"/>
    <property type="molecule type" value="Genomic_DNA"/>
</dbReference>
<feature type="domain" description="Alcohol dehydrogenase iron-type/glycerol dehydrogenase GldA" evidence="5">
    <location>
        <begin position="73"/>
        <end position="181"/>
    </location>
</feature>
<dbReference type="OrthoDB" id="5198708at2"/>
<evidence type="ECO:0000256" key="3">
    <source>
        <dbReference type="PIRSR" id="PIRSR000112-1"/>
    </source>
</evidence>
<dbReference type="PANTHER" id="PTHR43616:SF3">
    <property type="entry name" value="HYDROXYCARBOXYLATE DEHYDROGENASE A"/>
    <property type="match status" value="1"/>
</dbReference>
<feature type="binding site" evidence="4">
    <location>
        <begin position="129"/>
        <end position="133"/>
    </location>
    <ligand>
        <name>NAD(+)</name>
        <dbReference type="ChEBI" id="CHEBI:57540"/>
    </ligand>
</feature>
<dbReference type="Gene3D" id="1.20.1090.10">
    <property type="entry name" value="Dehydroquinate synthase-like - alpha domain"/>
    <property type="match status" value="1"/>
</dbReference>
<feature type="binding site" evidence="4">
    <location>
        <begin position="151"/>
        <end position="154"/>
    </location>
    <ligand>
        <name>NAD(+)</name>
        <dbReference type="ChEBI" id="CHEBI:57540"/>
    </ligand>
</feature>
<keyword evidence="4" id="KW-0520">NAD</keyword>
<dbReference type="InterPro" id="IPR016205">
    <property type="entry name" value="Glycerol_DH"/>
</dbReference>